<dbReference type="SMART" id="SM00331">
    <property type="entry name" value="PP2C_SIG"/>
    <property type="match status" value="1"/>
</dbReference>
<name>A0ABT6W4F6_9ACTN</name>
<dbReference type="Pfam" id="PF07228">
    <property type="entry name" value="SpoIIE"/>
    <property type="match status" value="1"/>
</dbReference>
<dbReference type="InterPro" id="IPR011006">
    <property type="entry name" value="CheY-like_superfamily"/>
</dbReference>
<dbReference type="InterPro" id="IPR036457">
    <property type="entry name" value="PPM-type-like_dom_sf"/>
</dbReference>
<dbReference type="PROSITE" id="PS50110">
    <property type="entry name" value="RESPONSE_REGULATORY"/>
    <property type="match status" value="1"/>
</dbReference>
<dbReference type="CDD" id="cd00156">
    <property type="entry name" value="REC"/>
    <property type="match status" value="1"/>
</dbReference>
<evidence type="ECO:0000259" key="4">
    <source>
        <dbReference type="PROSITE" id="PS50110"/>
    </source>
</evidence>
<organism evidence="5 6">
    <name type="scientific">Streptantibioticus silvisoli</name>
    <dbReference type="NCBI Taxonomy" id="2705255"/>
    <lineage>
        <taxon>Bacteria</taxon>
        <taxon>Bacillati</taxon>
        <taxon>Actinomycetota</taxon>
        <taxon>Actinomycetes</taxon>
        <taxon>Kitasatosporales</taxon>
        <taxon>Streptomycetaceae</taxon>
        <taxon>Streptantibioticus</taxon>
    </lineage>
</organism>
<dbReference type="InterPro" id="IPR001789">
    <property type="entry name" value="Sig_transdc_resp-reg_receiver"/>
</dbReference>
<dbReference type="EMBL" id="JAAGKO020000023">
    <property type="protein sequence ID" value="MDI5964401.1"/>
    <property type="molecule type" value="Genomic_DNA"/>
</dbReference>
<sequence length="427" mass="44128">MASELGPLRPAPEPPSTTAPPPRQGTLPEPRSGTGTAPLSVLLVEDDPADALLIETLLADSGLGARPRWASTLADALLALRTRPPQCVLLDLHLPDARGRRVLAEVLAHAAGAAVVVMTGLAGERDGLAAVAAGAQDYLIKDRVDPDLLRRTVSYAVQRKQTEAAAAALQAERLRAEENARLARGLLPVPLLGDVPRVRVTARYRPGRSTALLGGDFYDVVEDDHGVVHAVIGDVSGHGPDAAALGVCLRIAWRTLVLSGVRGPALIRYLERITLAERAGPEMYATVCVLALHPGDPVLRVLRAGHPGLLIRSPTGVRLADPARGPALGLLAGADWTQDEVELPPGGSAVLFTDGLCEGRLGGAGAARLGEDGLVALANRLTGLPGPAFTDGLMADAEAVTTAGDGFADDVAVVLLEPVPHDPGASG</sequence>
<feature type="compositionally biased region" description="Pro residues" evidence="3">
    <location>
        <begin position="9"/>
        <end position="23"/>
    </location>
</feature>
<evidence type="ECO:0000256" key="2">
    <source>
        <dbReference type="PROSITE-ProRule" id="PRU00169"/>
    </source>
</evidence>
<evidence type="ECO:0000256" key="1">
    <source>
        <dbReference type="ARBA" id="ARBA00022801"/>
    </source>
</evidence>
<dbReference type="Pfam" id="PF00072">
    <property type="entry name" value="Response_reg"/>
    <property type="match status" value="1"/>
</dbReference>
<dbReference type="InterPro" id="IPR001932">
    <property type="entry name" value="PPM-type_phosphatase-like_dom"/>
</dbReference>
<dbReference type="RefSeq" id="WP_271324040.1">
    <property type="nucleotide sequence ID" value="NZ_JAAGKO020000023.1"/>
</dbReference>
<proteinExistence type="predicted"/>
<evidence type="ECO:0000313" key="6">
    <source>
        <dbReference type="Proteomes" id="UP001156398"/>
    </source>
</evidence>
<protein>
    <submittedName>
        <fullName evidence="5">SpoIIE family protein phosphatase</fullName>
    </submittedName>
</protein>
<feature type="region of interest" description="Disordered" evidence="3">
    <location>
        <begin position="1"/>
        <end position="37"/>
    </location>
</feature>
<comment type="caution">
    <text evidence="5">The sequence shown here is derived from an EMBL/GenBank/DDBJ whole genome shotgun (WGS) entry which is preliminary data.</text>
</comment>
<evidence type="ECO:0000313" key="5">
    <source>
        <dbReference type="EMBL" id="MDI5964401.1"/>
    </source>
</evidence>
<dbReference type="Proteomes" id="UP001156398">
    <property type="component" value="Unassembled WGS sequence"/>
</dbReference>
<dbReference type="PANTHER" id="PTHR43156:SF2">
    <property type="entry name" value="STAGE II SPORULATION PROTEIN E"/>
    <property type="match status" value="1"/>
</dbReference>
<dbReference type="Gene3D" id="3.40.50.2300">
    <property type="match status" value="1"/>
</dbReference>
<keyword evidence="6" id="KW-1185">Reference proteome</keyword>
<accession>A0ABT6W4F6</accession>
<dbReference type="Gene3D" id="3.60.40.10">
    <property type="entry name" value="PPM-type phosphatase domain"/>
    <property type="match status" value="1"/>
</dbReference>
<dbReference type="PANTHER" id="PTHR43156">
    <property type="entry name" value="STAGE II SPORULATION PROTEIN E-RELATED"/>
    <property type="match status" value="1"/>
</dbReference>
<reference evidence="5 6" key="1">
    <citation type="submission" date="2023-05" db="EMBL/GenBank/DDBJ databases">
        <title>Streptantibioticus silvisoli sp. nov., acidotolerant actinomycetes 1 from pine litter.</title>
        <authorList>
            <person name="Swiecimska M."/>
            <person name="Golinska P."/>
            <person name="Sangal V."/>
            <person name="Wachnowicz B."/>
            <person name="Goodfellow M."/>
        </authorList>
    </citation>
    <scope>NUCLEOTIDE SEQUENCE [LARGE SCALE GENOMIC DNA]</scope>
    <source>
        <strain evidence="5 6">SL54</strain>
    </source>
</reference>
<evidence type="ECO:0000256" key="3">
    <source>
        <dbReference type="SAM" id="MobiDB-lite"/>
    </source>
</evidence>
<gene>
    <name evidence="5" type="ORF">POF43_017005</name>
</gene>
<dbReference type="SUPFAM" id="SSF52172">
    <property type="entry name" value="CheY-like"/>
    <property type="match status" value="1"/>
</dbReference>
<keyword evidence="1" id="KW-0378">Hydrolase</keyword>
<feature type="modified residue" description="4-aspartylphosphate" evidence="2">
    <location>
        <position position="91"/>
    </location>
</feature>
<dbReference type="SMART" id="SM00448">
    <property type="entry name" value="REC"/>
    <property type="match status" value="1"/>
</dbReference>
<keyword evidence="2" id="KW-0597">Phosphoprotein</keyword>
<dbReference type="InterPro" id="IPR052016">
    <property type="entry name" value="Bact_Sigma-Reg"/>
</dbReference>
<feature type="domain" description="Response regulatory" evidence="4">
    <location>
        <begin position="40"/>
        <end position="156"/>
    </location>
</feature>